<evidence type="ECO:0000313" key="3">
    <source>
        <dbReference type="Proteomes" id="UP001285441"/>
    </source>
</evidence>
<keyword evidence="3" id="KW-1185">Reference proteome</keyword>
<accession>A0AAE0U3X0</accession>
<sequence>MTKVDREAYLSNLGGPQPPSSGHGQAKTPFAGVAHPIPGELYLGYWPPEEKHFPVMVLPDEDEFGPARPPRGCPVLPGHPEAVVAVVDHLSPQSNPESSLLRRNRNESAWWFVGLGLCETAAYTGLHPPAGVRIEGVLYPRASTLGGCTARNGMVAFYPHQSDFQYMAALTSDNTCSPSNMRRLFTKLAKKQYGPPADEFCHFAFGNLTEQIFNIERLLGGDINSASPRRDTHPAMHRVQHPPTIEPALAAESPPPATLKRPRNMTDTPAKHGRVRQSPQRQPLDVVGIAFNYFETGSGGSAADLQASYEDVNLARDTIRRQPVETNETLPGMGKETEQEIKKLMKDGA</sequence>
<dbReference type="AlphaFoldDB" id="A0AAE0U3X0"/>
<evidence type="ECO:0000313" key="2">
    <source>
        <dbReference type="EMBL" id="KAK3389932.1"/>
    </source>
</evidence>
<dbReference type="EMBL" id="JAULSW010000002">
    <property type="protein sequence ID" value="KAK3389932.1"/>
    <property type="molecule type" value="Genomic_DNA"/>
</dbReference>
<reference evidence="2" key="1">
    <citation type="journal article" date="2023" name="Mol. Phylogenet. Evol.">
        <title>Genome-scale phylogeny and comparative genomics of the fungal order Sordariales.</title>
        <authorList>
            <person name="Hensen N."/>
            <person name="Bonometti L."/>
            <person name="Westerberg I."/>
            <person name="Brannstrom I.O."/>
            <person name="Guillou S."/>
            <person name="Cros-Aarteil S."/>
            <person name="Calhoun S."/>
            <person name="Haridas S."/>
            <person name="Kuo A."/>
            <person name="Mondo S."/>
            <person name="Pangilinan J."/>
            <person name="Riley R."/>
            <person name="LaButti K."/>
            <person name="Andreopoulos B."/>
            <person name="Lipzen A."/>
            <person name="Chen C."/>
            <person name="Yan M."/>
            <person name="Daum C."/>
            <person name="Ng V."/>
            <person name="Clum A."/>
            <person name="Steindorff A."/>
            <person name="Ohm R.A."/>
            <person name="Martin F."/>
            <person name="Silar P."/>
            <person name="Natvig D.O."/>
            <person name="Lalanne C."/>
            <person name="Gautier V."/>
            <person name="Ament-Velasquez S.L."/>
            <person name="Kruys A."/>
            <person name="Hutchinson M.I."/>
            <person name="Powell A.J."/>
            <person name="Barry K."/>
            <person name="Miller A.N."/>
            <person name="Grigoriev I.V."/>
            <person name="Debuchy R."/>
            <person name="Gladieux P."/>
            <person name="Hiltunen Thoren M."/>
            <person name="Johannesson H."/>
        </authorList>
    </citation>
    <scope>NUCLEOTIDE SEQUENCE</scope>
    <source>
        <strain evidence="2">CBS 232.78</strain>
    </source>
</reference>
<evidence type="ECO:0000256" key="1">
    <source>
        <dbReference type="SAM" id="MobiDB-lite"/>
    </source>
</evidence>
<feature type="region of interest" description="Disordered" evidence="1">
    <location>
        <begin position="323"/>
        <end position="349"/>
    </location>
</feature>
<dbReference type="Gene3D" id="3.50.50.60">
    <property type="entry name" value="FAD/NAD(P)-binding domain"/>
    <property type="match status" value="1"/>
</dbReference>
<name>A0AAE0U3X0_9PEZI</name>
<dbReference type="Proteomes" id="UP001285441">
    <property type="component" value="Unassembled WGS sequence"/>
</dbReference>
<feature type="region of interest" description="Disordered" evidence="1">
    <location>
        <begin position="11"/>
        <end position="30"/>
    </location>
</feature>
<comment type="caution">
    <text evidence="2">The sequence shown here is derived from an EMBL/GenBank/DDBJ whole genome shotgun (WGS) entry which is preliminary data.</text>
</comment>
<dbReference type="InterPro" id="IPR036188">
    <property type="entry name" value="FAD/NAD-bd_sf"/>
</dbReference>
<protein>
    <submittedName>
        <fullName evidence="2">Uncharacterized protein</fullName>
    </submittedName>
</protein>
<proteinExistence type="predicted"/>
<reference evidence="2" key="2">
    <citation type="submission" date="2023-06" db="EMBL/GenBank/DDBJ databases">
        <authorList>
            <consortium name="Lawrence Berkeley National Laboratory"/>
            <person name="Haridas S."/>
            <person name="Hensen N."/>
            <person name="Bonometti L."/>
            <person name="Westerberg I."/>
            <person name="Brannstrom I.O."/>
            <person name="Guillou S."/>
            <person name="Cros-Aarteil S."/>
            <person name="Calhoun S."/>
            <person name="Kuo A."/>
            <person name="Mondo S."/>
            <person name="Pangilinan J."/>
            <person name="Riley R."/>
            <person name="LaButti K."/>
            <person name="Andreopoulos B."/>
            <person name="Lipzen A."/>
            <person name="Chen C."/>
            <person name="Yanf M."/>
            <person name="Daum C."/>
            <person name="Ng V."/>
            <person name="Clum A."/>
            <person name="Steindorff A."/>
            <person name="Ohm R."/>
            <person name="Martin F."/>
            <person name="Silar P."/>
            <person name="Natvig D."/>
            <person name="Lalanne C."/>
            <person name="Gautier V."/>
            <person name="Ament-velasquez S.L."/>
            <person name="Kruys A."/>
            <person name="Hutchinson M.I."/>
            <person name="Powell A.J."/>
            <person name="Barry K."/>
            <person name="Miller A.N."/>
            <person name="Grigoriev I.V."/>
            <person name="Debuchy R."/>
            <person name="Gladieux P."/>
            <person name="Thoren M.H."/>
            <person name="Johannesson H."/>
        </authorList>
    </citation>
    <scope>NUCLEOTIDE SEQUENCE</scope>
    <source>
        <strain evidence="2">CBS 232.78</strain>
    </source>
</reference>
<feature type="compositionally biased region" description="Basic and acidic residues" evidence="1">
    <location>
        <begin position="335"/>
        <end position="349"/>
    </location>
</feature>
<gene>
    <name evidence="2" type="ORF">B0H63DRAFT_519169</name>
</gene>
<organism evidence="2 3">
    <name type="scientific">Podospora didyma</name>
    <dbReference type="NCBI Taxonomy" id="330526"/>
    <lineage>
        <taxon>Eukaryota</taxon>
        <taxon>Fungi</taxon>
        <taxon>Dikarya</taxon>
        <taxon>Ascomycota</taxon>
        <taxon>Pezizomycotina</taxon>
        <taxon>Sordariomycetes</taxon>
        <taxon>Sordariomycetidae</taxon>
        <taxon>Sordariales</taxon>
        <taxon>Podosporaceae</taxon>
        <taxon>Podospora</taxon>
    </lineage>
</organism>
<feature type="region of interest" description="Disordered" evidence="1">
    <location>
        <begin position="247"/>
        <end position="281"/>
    </location>
</feature>